<dbReference type="Proteomes" id="UP000004079">
    <property type="component" value="Unassembled WGS sequence"/>
</dbReference>
<organism evidence="2 3">
    <name type="scientific">Segatella oris F0302</name>
    <dbReference type="NCBI Taxonomy" id="649760"/>
    <lineage>
        <taxon>Bacteria</taxon>
        <taxon>Pseudomonadati</taxon>
        <taxon>Bacteroidota</taxon>
        <taxon>Bacteroidia</taxon>
        <taxon>Bacteroidales</taxon>
        <taxon>Prevotellaceae</taxon>
        <taxon>Segatella</taxon>
    </lineage>
</organism>
<reference evidence="2 3" key="1">
    <citation type="submission" date="2009-11" db="EMBL/GenBank/DDBJ databases">
        <authorList>
            <person name="Weinstock G."/>
            <person name="Sodergren E."/>
            <person name="Clifton S."/>
            <person name="Fulton L."/>
            <person name="Fulton B."/>
            <person name="Courtney L."/>
            <person name="Fronick C."/>
            <person name="Harrison M."/>
            <person name="Strong C."/>
            <person name="Farmer C."/>
            <person name="Delahaunty K."/>
            <person name="Markovic C."/>
            <person name="Hall O."/>
            <person name="Minx P."/>
            <person name="Tomlinson C."/>
            <person name="Mitreva M."/>
            <person name="Nelson J."/>
            <person name="Hou S."/>
            <person name="Wollam A."/>
            <person name="Pepin K.H."/>
            <person name="Johnson M."/>
            <person name="Bhonagiri V."/>
            <person name="Nash W.E."/>
            <person name="Warren W."/>
            <person name="Chinwalla A."/>
            <person name="Mardis E.R."/>
            <person name="Wilson R.K."/>
        </authorList>
    </citation>
    <scope>NUCLEOTIDE SEQUENCE [LARGE SCALE GENOMIC DNA]</scope>
    <source>
        <strain evidence="2 3">F0302</strain>
    </source>
</reference>
<dbReference type="InterPro" id="IPR041657">
    <property type="entry name" value="HTH_17"/>
</dbReference>
<dbReference type="PANTHER" id="PTHR34585:SF22">
    <property type="entry name" value="HELIX-TURN-HELIX DOMAIN-CONTAINING PROTEIN"/>
    <property type="match status" value="1"/>
</dbReference>
<evidence type="ECO:0000313" key="3">
    <source>
        <dbReference type="Proteomes" id="UP000004079"/>
    </source>
</evidence>
<dbReference type="HOGENOM" id="CLU_133781_1_2_10"/>
<evidence type="ECO:0000313" key="2">
    <source>
        <dbReference type="EMBL" id="EFB33623.1"/>
    </source>
</evidence>
<comment type="caution">
    <text evidence="2">The sequence shown here is derived from an EMBL/GenBank/DDBJ whole genome shotgun (WGS) entry which is preliminary data.</text>
</comment>
<evidence type="ECO:0000259" key="1">
    <source>
        <dbReference type="Pfam" id="PF12728"/>
    </source>
</evidence>
<sequence>MEVVIIEKRAFEKIVSDVLALAKKIDTLSGMDERKYDGAWLDSEDVCRRLQISSRRLQTLRTNRKIICAQIGRKFYYRAEEVEAFLQAHKQETPKT</sequence>
<dbReference type="EMBL" id="ACUZ02000001">
    <property type="protein sequence ID" value="EFB33623.1"/>
    <property type="molecule type" value="Genomic_DNA"/>
</dbReference>
<dbReference type="Pfam" id="PF12728">
    <property type="entry name" value="HTH_17"/>
    <property type="match status" value="1"/>
</dbReference>
<accession>D1QM30</accession>
<feature type="domain" description="Helix-turn-helix" evidence="1">
    <location>
        <begin position="40"/>
        <end position="89"/>
    </location>
</feature>
<dbReference type="AlphaFoldDB" id="D1QM30"/>
<protein>
    <recommendedName>
        <fullName evidence="1">Helix-turn-helix domain-containing protein</fullName>
    </recommendedName>
</protein>
<proteinExistence type="predicted"/>
<dbReference type="RefSeq" id="WP_004370817.1">
    <property type="nucleotide sequence ID" value="NZ_GG703883.1"/>
</dbReference>
<name>D1QM30_9BACT</name>
<gene>
    <name evidence="2" type="ORF">HMPREF0971_00005</name>
</gene>
<dbReference type="STRING" id="649760.HMPREF0971_00005"/>
<dbReference type="PANTHER" id="PTHR34585">
    <property type="match status" value="1"/>
</dbReference>